<sequence length="285" mass="31876">MILPGFIIVFIYAYVPMVGIVMAFQDYNPVDGMFGSRWVGLDNFRYIFSLPDTVQVIWNTVFIATLKIIAGLIAPIVTALLIHEIGKQFFKRIVQTMVYLPHFLSWVILGGILIDVLSPSQGIVNQLLGFVGIPPIFFLGDNAWFPFTLVISDTWKEFGFSMIVYLAAITSINPSLYEAAVIDGAGHFRRVWHITLPGIRPIIVLLVTLSLGQVLNAGFEQVFVLYSPQVYESGDILDTLVYRIGLQNAQYSIATAVGLFKSAVSLVLVGVSYWLAYRFANYRIF</sequence>
<organism evidence="9 10">
    <name type="scientific">Paenibacillus contaminans</name>
    <dbReference type="NCBI Taxonomy" id="450362"/>
    <lineage>
        <taxon>Bacteria</taxon>
        <taxon>Bacillati</taxon>
        <taxon>Bacillota</taxon>
        <taxon>Bacilli</taxon>
        <taxon>Bacillales</taxon>
        <taxon>Paenibacillaceae</taxon>
        <taxon>Paenibacillus</taxon>
    </lineage>
</organism>
<dbReference type="PROSITE" id="PS50928">
    <property type="entry name" value="ABC_TM1"/>
    <property type="match status" value="1"/>
</dbReference>
<comment type="caution">
    <text evidence="9">The sequence shown here is derived from an EMBL/GenBank/DDBJ whole genome shotgun (WGS) entry which is preliminary data.</text>
</comment>
<dbReference type="PANTHER" id="PTHR43227">
    <property type="entry name" value="BLL4140 PROTEIN"/>
    <property type="match status" value="1"/>
</dbReference>
<feature type="transmembrane region" description="Helical" evidence="7">
    <location>
        <begin position="93"/>
        <end position="114"/>
    </location>
</feature>
<keyword evidence="6 7" id="KW-0472">Membrane</keyword>
<dbReference type="InterPro" id="IPR050809">
    <property type="entry name" value="UgpAE/MalFG_permease"/>
</dbReference>
<evidence type="ECO:0000259" key="8">
    <source>
        <dbReference type="PROSITE" id="PS50928"/>
    </source>
</evidence>
<gene>
    <name evidence="9" type="ORF">DQG23_39980</name>
</gene>
<dbReference type="AlphaFoldDB" id="A0A329LMV4"/>
<feature type="transmembrane region" description="Helical" evidence="7">
    <location>
        <begin position="198"/>
        <end position="219"/>
    </location>
</feature>
<evidence type="ECO:0000256" key="4">
    <source>
        <dbReference type="ARBA" id="ARBA00022692"/>
    </source>
</evidence>
<accession>A0A329LMV4</accession>
<keyword evidence="5 7" id="KW-1133">Transmembrane helix</keyword>
<dbReference type="RefSeq" id="WP_113036647.1">
    <property type="nucleotide sequence ID" value="NZ_QMFB01000052.1"/>
</dbReference>
<dbReference type="SUPFAM" id="SSF161098">
    <property type="entry name" value="MetI-like"/>
    <property type="match status" value="1"/>
</dbReference>
<proteinExistence type="inferred from homology"/>
<dbReference type="Gene3D" id="1.10.3720.10">
    <property type="entry name" value="MetI-like"/>
    <property type="match status" value="1"/>
</dbReference>
<reference evidence="9 10" key="1">
    <citation type="journal article" date="2009" name="Int. J. Syst. Evol. Microbiol.">
        <title>Paenibacillus contaminans sp. nov., isolated from a contaminated laboratory plate.</title>
        <authorList>
            <person name="Chou J.H."/>
            <person name="Lee J.H."/>
            <person name="Lin M.C."/>
            <person name="Chang P.S."/>
            <person name="Arun A.B."/>
            <person name="Young C.C."/>
            <person name="Chen W.M."/>
        </authorList>
    </citation>
    <scope>NUCLEOTIDE SEQUENCE [LARGE SCALE GENOMIC DNA]</scope>
    <source>
        <strain evidence="9 10">CKOBP-6</strain>
    </source>
</reference>
<feature type="domain" description="ABC transmembrane type-1" evidence="8">
    <location>
        <begin position="57"/>
        <end position="272"/>
    </location>
</feature>
<evidence type="ECO:0000256" key="5">
    <source>
        <dbReference type="ARBA" id="ARBA00022989"/>
    </source>
</evidence>
<evidence type="ECO:0000256" key="3">
    <source>
        <dbReference type="ARBA" id="ARBA00022475"/>
    </source>
</evidence>
<dbReference type="InterPro" id="IPR035906">
    <property type="entry name" value="MetI-like_sf"/>
</dbReference>
<dbReference type="EMBL" id="QMFB01000052">
    <property type="protein sequence ID" value="RAV09214.1"/>
    <property type="molecule type" value="Genomic_DNA"/>
</dbReference>
<dbReference type="OrthoDB" id="9785836at2"/>
<keyword evidence="3" id="KW-1003">Cell membrane</keyword>
<dbReference type="GO" id="GO:0005886">
    <property type="term" value="C:plasma membrane"/>
    <property type="evidence" value="ECO:0007669"/>
    <property type="project" value="UniProtKB-SubCell"/>
</dbReference>
<dbReference type="InterPro" id="IPR000515">
    <property type="entry name" value="MetI-like"/>
</dbReference>
<feature type="transmembrane region" description="Helical" evidence="7">
    <location>
        <begin position="56"/>
        <end position="81"/>
    </location>
</feature>
<name>A0A329LMV4_9BACL</name>
<dbReference type="GO" id="GO:0055085">
    <property type="term" value="P:transmembrane transport"/>
    <property type="evidence" value="ECO:0007669"/>
    <property type="project" value="InterPro"/>
</dbReference>
<dbReference type="Proteomes" id="UP000250369">
    <property type="component" value="Unassembled WGS sequence"/>
</dbReference>
<evidence type="ECO:0000256" key="1">
    <source>
        <dbReference type="ARBA" id="ARBA00004651"/>
    </source>
</evidence>
<protein>
    <submittedName>
        <fullName evidence="9">Sugar ABC transporter permease</fullName>
    </submittedName>
</protein>
<dbReference type="CDD" id="cd06261">
    <property type="entry name" value="TM_PBP2"/>
    <property type="match status" value="1"/>
</dbReference>
<feature type="transmembrane region" description="Helical" evidence="7">
    <location>
        <begin position="158"/>
        <end position="177"/>
    </location>
</feature>
<evidence type="ECO:0000313" key="9">
    <source>
        <dbReference type="EMBL" id="RAV09214.1"/>
    </source>
</evidence>
<evidence type="ECO:0000256" key="7">
    <source>
        <dbReference type="RuleBase" id="RU363032"/>
    </source>
</evidence>
<evidence type="ECO:0000256" key="6">
    <source>
        <dbReference type="ARBA" id="ARBA00023136"/>
    </source>
</evidence>
<evidence type="ECO:0000256" key="2">
    <source>
        <dbReference type="ARBA" id="ARBA00022448"/>
    </source>
</evidence>
<keyword evidence="10" id="KW-1185">Reference proteome</keyword>
<dbReference type="PANTHER" id="PTHR43227:SF11">
    <property type="entry name" value="BLL4140 PROTEIN"/>
    <property type="match status" value="1"/>
</dbReference>
<dbReference type="Pfam" id="PF00528">
    <property type="entry name" value="BPD_transp_1"/>
    <property type="match status" value="1"/>
</dbReference>
<keyword evidence="2 7" id="KW-0813">Transport</keyword>
<keyword evidence="4 7" id="KW-0812">Transmembrane</keyword>
<comment type="similarity">
    <text evidence="7">Belongs to the binding-protein-dependent transport system permease family.</text>
</comment>
<evidence type="ECO:0000313" key="10">
    <source>
        <dbReference type="Proteomes" id="UP000250369"/>
    </source>
</evidence>
<feature type="transmembrane region" description="Helical" evidence="7">
    <location>
        <begin position="7"/>
        <end position="24"/>
    </location>
</feature>
<comment type="subcellular location">
    <subcellularLocation>
        <location evidence="1 7">Cell membrane</location>
        <topology evidence="1 7">Multi-pass membrane protein</topology>
    </subcellularLocation>
</comment>
<feature type="transmembrane region" description="Helical" evidence="7">
    <location>
        <begin position="251"/>
        <end position="276"/>
    </location>
</feature>